<accession>A0A8D8Q433</accession>
<organism evidence="4">
    <name type="scientific">Cacopsylla melanoneura</name>
    <dbReference type="NCBI Taxonomy" id="428564"/>
    <lineage>
        <taxon>Eukaryota</taxon>
        <taxon>Metazoa</taxon>
        <taxon>Ecdysozoa</taxon>
        <taxon>Arthropoda</taxon>
        <taxon>Hexapoda</taxon>
        <taxon>Insecta</taxon>
        <taxon>Pterygota</taxon>
        <taxon>Neoptera</taxon>
        <taxon>Paraneoptera</taxon>
        <taxon>Hemiptera</taxon>
        <taxon>Sternorrhyncha</taxon>
        <taxon>Psylloidea</taxon>
        <taxon>Psyllidae</taxon>
        <taxon>Psyllinae</taxon>
        <taxon>Cacopsylla</taxon>
    </lineage>
</organism>
<dbReference type="PROSITE" id="PS50090">
    <property type="entry name" value="MYB_LIKE"/>
    <property type="match status" value="1"/>
</dbReference>
<dbReference type="EMBL" id="HBUF01399828">
    <property type="protein sequence ID" value="CAG6736556.1"/>
    <property type="molecule type" value="Transcribed_RNA"/>
</dbReference>
<dbReference type="InterPro" id="IPR039353">
    <property type="entry name" value="TF_Adf1"/>
</dbReference>
<dbReference type="EMBL" id="HBUF01057133">
    <property type="protein sequence ID" value="CAG6624414.1"/>
    <property type="molecule type" value="Transcribed_RNA"/>
</dbReference>
<dbReference type="EMBL" id="HBUF01575772">
    <property type="protein sequence ID" value="CAG6768254.1"/>
    <property type="molecule type" value="Transcribed_RNA"/>
</dbReference>
<evidence type="ECO:0008006" key="5">
    <source>
        <dbReference type="Google" id="ProtNLM"/>
    </source>
</evidence>
<proteinExistence type="predicted"/>
<reference evidence="4" key="1">
    <citation type="submission" date="2021-05" db="EMBL/GenBank/DDBJ databases">
        <authorList>
            <person name="Alioto T."/>
            <person name="Alioto T."/>
            <person name="Gomez Garrido J."/>
        </authorList>
    </citation>
    <scope>NUCLEOTIDE SEQUENCE</scope>
</reference>
<dbReference type="PANTHER" id="PTHR12243">
    <property type="entry name" value="MADF DOMAIN TRANSCRIPTION FACTOR"/>
    <property type="match status" value="1"/>
</dbReference>
<dbReference type="Pfam" id="PF10545">
    <property type="entry name" value="MADF_DNA_bdg"/>
    <property type="match status" value="1"/>
</dbReference>
<protein>
    <recommendedName>
        <fullName evidence="5">MADF domain-containing protein</fullName>
    </recommendedName>
</protein>
<feature type="region of interest" description="Disordered" evidence="1">
    <location>
        <begin position="1"/>
        <end position="21"/>
    </location>
</feature>
<dbReference type="PROSITE" id="PS51029">
    <property type="entry name" value="MADF"/>
    <property type="match status" value="1"/>
</dbReference>
<dbReference type="InterPro" id="IPR006578">
    <property type="entry name" value="MADF-dom"/>
</dbReference>
<feature type="domain" description="MADF" evidence="3">
    <location>
        <begin position="38"/>
        <end position="125"/>
    </location>
</feature>
<evidence type="ECO:0000313" key="4">
    <source>
        <dbReference type="EMBL" id="CAG6624413.1"/>
    </source>
</evidence>
<dbReference type="SMART" id="SM00595">
    <property type="entry name" value="MADF"/>
    <property type="match status" value="1"/>
</dbReference>
<dbReference type="InterPro" id="IPR001005">
    <property type="entry name" value="SANT/Myb"/>
</dbReference>
<dbReference type="AlphaFoldDB" id="A0A8D8Q433"/>
<evidence type="ECO:0000259" key="2">
    <source>
        <dbReference type="PROSITE" id="PS50090"/>
    </source>
</evidence>
<dbReference type="PANTHER" id="PTHR12243:SF67">
    <property type="entry name" value="COREPRESSOR OF PANGOLIN, ISOFORM A-RELATED"/>
    <property type="match status" value="1"/>
</dbReference>
<dbReference type="EMBL" id="HBUF01399829">
    <property type="protein sequence ID" value="CAG6736557.1"/>
    <property type="molecule type" value="Transcribed_RNA"/>
</dbReference>
<dbReference type="EMBL" id="HBUF01575773">
    <property type="protein sequence ID" value="CAG6768255.1"/>
    <property type="molecule type" value="Transcribed_RNA"/>
</dbReference>
<feature type="domain" description="Myb-like" evidence="2">
    <location>
        <begin position="23"/>
        <end position="91"/>
    </location>
</feature>
<evidence type="ECO:0000256" key="1">
    <source>
        <dbReference type="SAM" id="MobiDB-lite"/>
    </source>
</evidence>
<evidence type="ECO:0000259" key="3">
    <source>
        <dbReference type="PROSITE" id="PS51029"/>
    </source>
</evidence>
<sequence length="145" mass="17487">MSEEESYPNYSYPSYVKHPSKRKPRKIKMEWTDENVKALIHAVQAEPFLWNTAYEEHKNHKKRDAAWKSISENLFGNVDPNELNYKWQNLRCQYKDCRNKLKKNPNHSVRWRYFEHLKFLDEVFSNETDAYSNAWYPVSSSFIGC</sequence>
<name>A0A8D8Q433_9HEMI</name>
<dbReference type="EMBL" id="HBUF01057132">
    <property type="protein sequence ID" value="CAG6624413.1"/>
    <property type="molecule type" value="Transcribed_RNA"/>
</dbReference>